<organism evidence="1 2">
    <name type="scientific">Tsukamurella soli</name>
    <dbReference type="NCBI Taxonomy" id="644556"/>
    <lineage>
        <taxon>Bacteria</taxon>
        <taxon>Bacillati</taxon>
        <taxon>Actinomycetota</taxon>
        <taxon>Actinomycetes</taxon>
        <taxon>Mycobacteriales</taxon>
        <taxon>Tsukamurellaceae</taxon>
        <taxon>Tsukamurella</taxon>
    </lineage>
</organism>
<evidence type="ECO:0000313" key="1">
    <source>
        <dbReference type="EMBL" id="GAA4402606.1"/>
    </source>
</evidence>
<sequence>MHIDTWSDAGAVGRRYGRAGKQMAAETWPSDAPMIVVAGALAEARYWRLRHPVADMNQAEYLGWIAGRPARLQALQQLHEAGRLDEVREWVVEVWQDLDVLVGGDRAGRAA</sequence>
<keyword evidence="2" id="KW-1185">Reference proteome</keyword>
<dbReference type="Proteomes" id="UP001500635">
    <property type="component" value="Unassembled WGS sequence"/>
</dbReference>
<name>A0ABP8K9Z2_9ACTN</name>
<accession>A0ABP8K9Z2</accession>
<dbReference type="RefSeq" id="WP_345000050.1">
    <property type="nucleotide sequence ID" value="NZ_BAABFR010000099.1"/>
</dbReference>
<gene>
    <name evidence="1" type="ORF">GCM10023147_43400</name>
</gene>
<evidence type="ECO:0000313" key="2">
    <source>
        <dbReference type="Proteomes" id="UP001500635"/>
    </source>
</evidence>
<dbReference type="EMBL" id="BAABFR010000099">
    <property type="protein sequence ID" value="GAA4402606.1"/>
    <property type="molecule type" value="Genomic_DNA"/>
</dbReference>
<reference evidence="2" key="1">
    <citation type="journal article" date="2019" name="Int. J. Syst. Evol. Microbiol.">
        <title>The Global Catalogue of Microorganisms (GCM) 10K type strain sequencing project: providing services to taxonomists for standard genome sequencing and annotation.</title>
        <authorList>
            <consortium name="The Broad Institute Genomics Platform"/>
            <consortium name="The Broad Institute Genome Sequencing Center for Infectious Disease"/>
            <person name="Wu L."/>
            <person name="Ma J."/>
        </authorList>
    </citation>
    <scope>NUCLEOTIDE SEQUENCE [LARGE SCALE GENOMIC DNA]</scope>
    <source>
        <strain evidence="2">JCM 17688</strain>
    </source>
</reference>
<proteinExistence type="predicted"/>
<protein>
    <submittedName>
        <fullName evidence="1">Uncharacterized protein</fullName>
    </submittedName>
</protein>
<comment type="caution">
    <text evidence="1">The sequence shown here is derived from an EMBL/GenBank/DDBJ whole genome shotgun (WGS) entry which is preliminary data.</text>
</comment>